<dbReference type="GO" id="GO:1990189">
    <property type="term" value="F:protein N-terminal-serine acetyltransferase activity"/>
    <property type="evidence" value="ECO:0007669"/>
    <property type="project" value="TreeGrafter"/>
</dbReference>
<organism evidence="7 8">
    <name type="scientific">Populus tomentosa</name>
    <name type="common">Chinese white poplar</name>
    <dbReference type="NCBI Taxonomy" id="118781"/>
    <lineage>
        <taxon>Eukaryota</taxon>
        <taxon>Viridiplantae</taxon>
        <taxon>Streptophyta</taxon>
        <taxon>Embryophyta</taxon>
        <taxon>Tracheophyta</taxon>
        <taxon>Spermatophyta</taxon>
        <taxon>Magnoliopsida</taxon>
        <taxon>eudicotyledons</taxon>
        <taxon>Gunneridae</taxon>
        <taxon>Pentapetalae</taxon>
        <taxon>rosids</taxon>
        <taxon>fabids</taxon>
        <taxon>Malpighiales</taxon>
        <taxon>Salicaceae</taxon>
        <taxon>Saliceae</taxon>
        <taxon>Populus</taxon>
    </lineage>
</organism>
<evidence type="ECO:0000313" key="8">
    <source>
        <dbReference type="Proteomes" id="UP000886885"/>
    </source>
</evidence>
<gene>
    <name evidence="7" type="ORF">POTOM_049108</name>
</gene>
<dbReference type="EMBL" id="JAAWWB010000029">
    <property type="protein sequence ID" value="KAG6746743.1"/>
    <property type="molecule type" value="Genomic_DNA"/>
</dbReference>
<reference evidence="7" key="1">
    <citation type="journal article" date="2020" name="bioRxiv">
        <title>Hybrid origin of Populus tomentosa Carr. identified through genome sequencing and phylogenomic analysis.</title>
        <authorList>
            <person name="An X."/>
            <person name="Gao K."/>
            <person name="Chen Z."/>
            <person name="Li J."/>
            <person name="Yang X."/>
            <person name="Yang X."/>
            <person name="Zhou J."/>
            <person name="Guo T."/>
            <person name="Zhao T."/>
            <person name="Huang S."/>
            <person name="Miao D."/>
            <person name="Khan W.U."/>
            <person name="Rao P."/>
            <person name="Ye M."/>
            <person name="Lei B."/>
            <person name="Liao W."/>
            <person name="Wang J."/>
            <person name="Ji L."/>
            <person name="Li Y."/>
            <person name="Guo B."/>
            <person name="Mustafa N.S."/>
            <person name="Li S."/>
            <person name="Yun Q."/>
            <person name="Keller S.R."/>
            <person name="Mao J."/>
            <person name="Zhang R."/>
            <person name="Strauss S.H."/>
        </authorList>
    </citation>
    <scope>NUCLEOTIDE SEQUENCE</scope>
    <source>
        <strain evidence="7">GM15</strain>
        <tissue evidence="7">Leaf</tissue>
    </source>
</reference>
<evidence type="ECO:0000256" key="5">
    <source>
        <dbReference type="ARBA" id="ARBA00023242"/>
    </source>
</evidence>
<dbReference type="AlphaFoldDB" id="A0A8X7Y5T0"/>
<dbReference type="PANTHER" id="PTHR20531">
    <property type="entry name" value="N-ALPHA-ACETYLTRANSFERASE 40"/>
    <property type="match status" value="1"/>
</dbReference>
<evidence type="ECO:0000256" key="4">
    <source>
        <dbReference type="ARBA" id="ARBA00022679"/>
    </source>
</evidence>
<keyword evidence="5" id="KW-0539">Nucleus</keyword>
<keyword evidence="8" id="KW-1185">Reference proteome</keyword>
<comment type="caution">
    <text evidence="7">The sequence shown here is derived from an EMBL/GenBank/DDBJ whole genome shotgun (WGS) entry which is preliminary data.</text>
</comment>
<dbReference type="PANTHER" id="PTHR20531:SF1">
    <property type="entry name" value="N-ALPHA-ACETYLTRANSFERASE 40"/>
    <property type="match status" value="1"/>
</dbReference>
<protein>
    <submittedName>
        <fullName evidence="7">Uncharacterized protein</fullName>
    </submittedName>
</protein>
<evidence type="ECO:0000256" key="2">
    <source>
        <dbReference type="ARBA" id="ARBA00004496"/>
    </source>
</evidence>
<name>A0A8X7Y5T0_POPTO</name>
<dbReference type="GO" id="GO:0010485">
    <property type="term" value="F:histone H4 acetyltransferase activity"/>
    <property type="evidence" value="ECO:0007669"/>
    <property type="project" value="InterPro"/>
</dbReference>
<dbReference type="InterPro" id="IPR039949">
    <property type="entry name" value="NAA40"/>
</dbReference>
<keyword evidence="4" id="KW-0808">Transferase</keyword>
<evidence type="ECO:0000313" key="7">
    <source>
        <dbReference type="EMBL" id="KAG6746743.1"/>
    </source>
</evidence>
<comment type="subcellular location">
    <subcellularLocation>
        <location evidence="2">Cytoplasm</location>
    </subcellularLocation>
    <subcellularLocation>
        <location evidence="1">Nucleus</location>
    </subcellularLocation>
</comment>
<dbReference type="GO" id="GO:0005737">
    <property type="term" value="C:cytoplasm"/>
    <property type="evidence" value="ECO:0007669"/>
    <property type="project" value="UniProtKB-SubCell"/>
</dbReference>
<dbReference type="Proteomes" id="UP000886885">
    <property type="component" value="Chromosome 15A"/>
</dbReference>
<dbReference type="GO" id="GO:0005634">
    <property type="term" value="C:nucleus"/>
    <property type="evidence" value="ECO:0007669"/>
    <property type="project" value="UniProtKB-SubCell"/>
</dbReference>
<keyword evidence="3" id="KW-0963">Cytoplasm</keyword>
<keyword evidence="6" id="KW-0012">Acyltransferase</keyword>
<evidence type="ECO:0000256" key="3">
    <source>
        <dbReference type="ARBA" id="ARBA00022490"/>
    </source>
</evidence>
<accession>A0A8X7Y5T0</accession>
<sequence>MEGMLDPKWSTKEKMKGRDIMASEACYRFFHEAPNSSVDKMSIKFDKSPLVGSVNYRFTLEEEIPNHIGAVVLTVKKANAVAMNFHRSKLRYTISSVSPLRVDPLMGLEKSCAILCKAFDHEAKAILEVRTITFFYVNNNASCITL</sequence>
<evidence type="ECO:0000256" key="1">
    <source>
        <dbReference type="ARBA" id="ARBA00004123"/>
    </source>
</evidence>
<proteinExistence type="predicted"/>
<evidence type="ECO:0000256" key="6">
    <source>
        <dbReference type="ARBA" id="ARBA00023315"/>
    </source>
</evidence>
<dbReference type="GO" id="GO:0043998">
    <property type="term" value="F:histone H2A acetyltransferase activity"/>
    <property type="evidence" value="ECO:0007669"/>
    <property type="project" value="InterPro"/>
</dbReference>
<dbReference type="OrthoDB" id="424551at2759"/>